<evidence type="ECO:0000313" key="2">
    <source>
        <dbReference type="Proteomes" id="UP000315636"/>
    </source>
</evidence>
<gene>
    <name evidence="1" type="ORF">SAMN06264849_11151</name>
</gene>
<sequence length="52" mass="5937">MVLSFGRKVTVLLILVLLILGMFPSKASGEKVEDWNWSILFTEKNRSERGNL</sequence>
<name>A0A521EYM8_9BACL</name>
<evidence type="ECO:0000313" key="1">
    <source>
        <dbReference type="EMBL" id="SMO88561.1"/>
    </source>
</evidence>
<accession>A0A521EYM8</accession>
<dbReference type="Proteomes" id="UP000315636">
    <property type="component" value="Unassembled WGS sequence"/>
</dbReference>
<dbReference type="RefSeq" id="WP_185956329.1">
    <property type="nucleotide sequence ID" value="NZ_FXTI01000011.1"/>
</dbReference>
<dbReference type="AlphaFoldDB" id="A0A521EYM8"/>
<proteinExistence type="predicted"/>
<protein>
    <submittedName>
        <fullName evidence="1">Uncharacterized protein</fullName>
    </submittedName>
</protein>
<reference evidence="1 2" key="1">
    <citation type="submission" date="2017-05" db="EMBL/GenBank/DDBJ databases">
        <authorList>
            <person name="Varghese N."/>
            <person name="Submissions S."/>
        </authorList>
    </citation>
    <scope>NUCLEOTIDE SEQUENCE [LARGE SCALE GENOMIC DNA]</scope>
    <source>
        <strain evidence="1 2">DSM 45474</strain>
    </source>
</reference>
<organism evidence="1 2">
    <name type="scientific">Melghirimyces algeriensis</name>
    <dbReference type="NCBI Taxonomy" id="910412"/>
    <lineage>
        <taxon>Bacteria</taxon>
        <taxon>Bacillati</taxon>
        <taxon>Bacillota</taxon>
        <taxon>Bacilli</taxon>
        <taxon>Bacillales</taxon>
        <taxon>Thermoactinomycetaceae</taxon>
        <taxon>Melghirimyces</taxon>
    </lineage>
</organism>
<dbReference type="EMBL" id="FXTI01000011">
    <property type="protein sequence ID" value="SMO88561.1"/>
    <property type="molecule type" value="Genomic_DNA"/>
</dbReference>
<keyword evidence="2" id="KW-1185">Reference proteome</keyword>